<evidence type="ECO:0000313" key="2">
    <source>
        <dbReference type="EMBL" id="KAF7683707.1"/>
    </source>
</evidence>
<protein>
    <submittedName>
        <fullName evidence="2">Pre-mRNA-splicing factor</fullName>
    </submittedName>
</protein>
<accession>A0ABQ7HZV8</accession>
<gene>
    <name evidence="2" type="primary">sap145</name>
    <name evidence="2" type="ORF">TCON_1078</name>
</gene>
<dbReference type="Pfam" id="PF04046">
    <property type="entry name" value="PSP"/>
    <property type="match status" value="1"/>
</dbReference>
<comment type="caution">
    <text evidence="2">The sequence shown here is derived from an EMBL/GenBank/DDBJ whole genome shotgun (WGS) entry which is preliminary data.</text>
</comment>
<evidence type="ECO:0000259" key="1">
    <source>
        <dbReference type="SMART" id="SM00581"/>
    </source>
</evidence>
<dbReference type="PANTHER" id="PTHR12785">
    <property type="entry name" value="SPLICING FACTOR 3B"/>
    <property type="match status" value="1"/>
</dbReference>
<organism evidence="2 3">
    <name type="scientific">Astathelohania contejeani</name>
    <dbReference type="NCBI Taxonomy" id="164912"/>
    <lineage>
        <taxon>Eukaryota</taxon>
        <taxon>Fungi</taxon>
        <taxon>Fungi incertae sedis</taxon>
        <taxon>Microsporidia</taxon>
        <taxon>Astathelohaniidae</taxon>
        <taxon>Astathelohania</taxon>
    </lineage>
</organism>
<keyword evidence="3" id="KW-1185">Reference proteome</keyword>
<dbReference type="InterPro" id="IPR006568">
    <property type="entry name" value="PSP_pro-rich"/>
</dbReference>
<name>A0ABQ7HZV8_9MICR</name>
<proteinExistence type="predicted"/>
<dbReference type="InterPro" id="IPR052584">
    <property type="entry name" value="U2_snRNP_Complex_Component"/>
</dbReference>
<dbReference type="InterPro" id="IPR007180">
    <property type="entry name" value="DUF382"/>
</dbReference>
<dbReference type="Pfam" id="PF04037">
    <property type="entry name" value="DUF382"/>
    <property type="match status" value="1"/>
</dbReference>
<sequence>MNINPLMPNERKKDEVELKYNKKKRKMLEIYNKYEQYKLIAPFPDLLSIEDVTSEDPVLLNMIKGIPNSVPVPEFWKRKKKKFKCKRKPYKIPQCIQETGISLLRESLGEEDNSNRKLYPKMAALNVDNQKLYDCFFSERITPFLTKLGTVLVDQMLIRPPGAISQELREALGIKKRESPPWIDKMRKFGPPIGYPGFKMPGVNCNIINDAENDISKNIPEKTKKVVEIYDSNVSTEDQNYEIKMSDCGLKDEPMEIKEEKEMFVFKKKDVSKRRKFKF</sequence>
<evidence type="ECO:0000313" key="3">
    <source>
        <dbReference type="Proteomes" id="UP001516464"/>
    </source>
</evidence>
<dbReference type="EMBL" id="SBIQ01000059">
    <property type="protein sequence ID" value="KAF7683707.1"/>
    <property type="molecule type" value="Genomic_DNA"/>
</dbReference>
<dbReference type="SMART" id="SM00581">
    <property type="entry name" value="PSP"/>
    <property type="match status" value="1"/>
</dbReference>
<feature type="domain" description="PSP proline-rich" evidence="1">
    <location>
        <begin position="156"/>
        <end position="209"/>
    </location>
</feature>
<reference evidence="2 3" key="1">
    <citation type="submission" date="2019-01" db="EMBL/GenBank/DDBJ databases">
        <title>Genomes sequencing and comparative genomics of infectious freshwater microsporidia, Cucumispora dikerogammari and Thelohania contejeani.</title>
        <authorList>
            <person name="Cormier A."/>
            <person name="Giraud I."/>
            <person name="Wattier R."/>
            <person name="Teixeira M."/>
            <person name="Grandjean F."/>
            <person name="Rigaud T."/>
            <person name="Cordaux R."/>
        </authorList>
    </citation>
    <scope>NUCLEOTIDE SEQUENCE [LARGE SCALE GENOMIC DNA]</scope>
    <source>
        <strain evidence="2">T1</strain>
        <tissue evidence="2">Spores</tissue>
    </source>
</reference>
<dbReference type="Proteomes" id="UP001516464">
    <property type="component" value="Unassembled WGS sequence"/>
</dbReference>
<dbReference type="PANTHER" id="PTHR12785:SF6">
    <property type="entry name" value="SPLICING FACTOR 3B SUBUNIT 2"/>
    <property type="match status" value="1"/>
</dbReference>